<dbReference type="CDD" id="cd07379">
    <property type="entry name" value="MPP_239FB"/>
    <property type="match status" value="1"/>
</dbReference>
<accession>A0AA39Y2Z2</accession>
<gene>
    <name evidence="2" type="ORF">B0T16DRAFT_331629</name>
</gene>
<dbReference type="AlphaFoldDB" id="A0AA39Y2Z2"/>
<evidence type="ECO:0000313" key="3">
    <source>
        <dbReference type="Proteomes" id="UP001174936"/>
    </source>
</evidence>
<keyword evidence="3" id="KW-1185">Reference proteome</keyword>
<dbReference type="PANTHER" id="PTHR12905:SF18">
    <property type="entry name" value="ESTER HYDROLASE, PUTATIVE (AFU_ORTHOLOGUE AFUA_4G03130)-RELATED"/>
    <property type="match status" value="1"/>
</dbReference>
<feature type="domain" description="Calcineurin-like phosphoesterase" evidence="1">
    <location>
        <begin position="69"/>
        <end position="235"/>
    </location>
</feature>
<dbReference type="PANTHER" id="PTHR12905">
    <property type="entry name" value="METALLOPHOSPHOESTERASE"/>
    <property type="match status" value="1"/>
</dbReference>
<dbReference type="Pfam" id="PF00149">
    <property type="entry name" value="Metallophos"/>
    <property type="match status" value="1"/>
</dbReference>
<dbReference type="InterPro" id="IPR051693">
    <property type="entry name" value="UPF0046_metallophosphoest"/>
</dbReference>
<protein>
    <submittedName>
        <fullName evidence="2">Metallo-dependent phosphatase-like protein</fullName>
    </submittedName>
</protein>
<reference evidence="2" key="1">
    <citation type="submission" date="2023-06" db="EMBL/GenBank/DDBJ databases">
        <title>Genome-scale phylogeny and comparative genomics of the fungal order Sordariales.</title>
        <authorList>
            <consortium name="Lawrence Berkeley National Laboratory"/>
            <person name="Hensen N."/>
            <person name="Bonometti L."/>
            <person name="Westerberg I."/>
            <person name="Brannstrom I.O."/>
            <person name="Guillou S."/>
            <person name="Cros-Aarteil S."/>
            <person name="Calhoun S."/>
            <person name="Haridas S."/>
            <person name="Kuo A."/>
            <person name="Mondo S."/>
            <person name="Pangilinan J."/>
            <person name="Riley R."/>
            <person name="Labutti K."/>
            <person name="Andreopoulos B."/>
            <person name="Lipzen A."/>
            <person name="Chen C."/>
            <person name="Yanf M."/>
            <person name="Daum C."/>
            <person name="Ng V."/>
            <person name="Clum A."/>
            <person name="Steindorff A."/>
            <person name="Ohm R."/>
            <person name="Martin F."/>
            <person name="Silar P."/>
            <person name="Natvig D."/>
            <person name="Lalanne C."/>
            <person name="Gautier V."/>
            <person name="Ament-Velasquez S.L."/>
            <person name="Kruys A."/>
            <person name="Hutchinson M.I."/>
            <person name="Powell A.J."/>
            <person name="Barry K."/>
            <person name="Miller A.N."/>
            <person name="Grigoriev I.V."/>
            <person name="Debuchy R."/>
            <person name="Gladieux P."/>
            <person name="Thoren M.H."/>
            <person name="Johannesson H."/>
        </authorList>
    </citation>
    <scope>NUCLEOTIDE SEQUENCE</scope>
    <source>
        <strain evidence="2">SMH2532-1</strain>
    </source>
</reference>
<dbReference type="GO" id="GO:0016787">
    <property type="term" value="F:hydrolase activity"/>
    <property type="evidence" value="ECO:0007669"/>
    <property type="project" value="InterPro"/>
</dbReference>
<dbReference type="EMBL" id="JAULSV010000005">
    <property type="protein sequence ID" value="KAK0644455.1"/>
    <property type="molecule type" value="Genomic_DNA"/>
</dbReference>
<proteinExistence type="predicted"/>
<dbReference type="SUPFAM" id="SSF56300">
    <property type="entry name" value="Metallo-dependent phosphatases"/>
    <property type="match status" value="1"/>
</dbReference>
<evidence type="ECO:0000259" key="1">
    <source>
        <dbReference type="Pfam" id="PF00149"/>
    </source>
</evidence>
<dbReference type="Gene3D" id="3.60.21.10">
    <property type="match status" value="1"/>
</dbReference>
<dbReference type="InterPro" id="IPR004843">
    <property type="entry name" value="Calcineurin-like_PHP"/>
</dbReference>
<evidence type="ECO:0000313" key="2">
    <source>
        <dbReference type="EMBL" id="KAK0644455.1"/>
    </source>
</evidence>
<dbReference type="Proteomes" id="UP001174936">
    <property type="component" value="Unassembled WGS sequence"/>
</dbReference>
<comment type="caution">
    <text evidence="2">The sequence shown here is derived from an EMBL/GenBank/DDBJ whole genome shotgun (WGS) entry which is preliminary data.</text>
</comment>
<organism evidence="2 3">
    <name type="scientific">Cercophora newfieldiana</name>
    <dbReference type="NCBI Taxonomy" id="92897"/>
    <lineage>
        <taxon>Eukaryota</taxon>
        <taxon>Fungi</taxon>
        <taxon>Dikarya</taxon>
        <taxon>Ascomycota</taxon>
        <taxon>Pezizomycotina</taxon>
        <taxon>Sordariomycetes</taxon>
        <taxon>Sordariomycetidae</taxon>
        <taxon>Sordariales</taxon>
        <taxon>Lasiosphaeriaceae</taxon>
        <taxon>Cercophora</taxon>
    </lineage>
</organism>
<name>A0AA39Y2Z2_9PEZI</name>
<sequence length="308" mass="34552">MLPQRRPGAGGLDALLRRQAPSVWQQFWDRPAVVLARQFLQWRHPSTISNRPPHADAISVVCISDTHTDGDILIHAGDLTDCGTFSEVQAALDWLRSQPHRHKIVIAGNYDLLLDSAYGNTADSGSPERRNDERAELNWDDLLYLQDSDTTIVCANGRRLKIYGSPRTPKFGNWVFQYPRGENVWENTIPSDVNVLVTHGPPRAHLDLLNIGCDYLLREIWRVRPLLHVFGHVHGGRGQEWLPYSALQAAYEQTVIQRGGICSLALASWRFLASFWAVETRSGTLAVNAAIVGGPRDGERREPIKVCL</sequence>
<dbReference type="InterPro" id="IPR029052">
    <property type="entry name" value="Metallo-depent_PP-like"/>
</dbReference>